<dbReference type="Proteomes" id="UP001174909">
    <property type="component" value="Unassembled WGS sequence"/>
</dbReference>
<feature type="compositionally biased region" description="Basic and acidic residues" evidence="1">
    <location>
        <begin position="67"/>
        <end position="84"/>
    </location>
</feature>
<organism evidence="2 3">
    <name type="scientific">Geodia barretti</name>
    <name type="common">Barrett's horny sponge</name>
    <dbReference type="NCBI Taxonomy" id="519541"/>
    <lineage>
        <taxon>Eukaryota</taxon>
        <taxon>Metazoa</taxon>
        <taxon>Porifera</taxon>
        <taxon>Demospongiae</taxon>
        <taxon>Heteroscleromorpha</taxon>
        <taxon>Tetractinellida</taxon>
        <taxon>Astrophorina</taxon>
        <taxon>Geodiidae</taxon>
        <taxon>Geodia</taxon>
    </lineage>
</organism>
<accession>A0AA35TDA7</accession>
<protein>
    <submittedName>
        <fullName evidence="2">Uncharacterized protein</fullName>
    </submittedName>
</protein>
<gene>
    <name evidence="2" type="ORF">GBAR_LOCUS25334</name>
</gene>
<dbReference type="AlphaFoldDB" id="A0AA35TDA7"/>
<feature type="compositionally biased region" description="Pro residues" evidence="1">
    <location>
        <begin position="149"/>
        <end position="159"/>
    </location>
</feature>
<name>A0AA35TDA7_GEOBA</name>
<comment type="caution">
    <text evidence="2">The sequence shown here is derived from an EMBL/GenBank/DDBJ whole genome shotgun (WGS) entry which is preliminary data.</text>
</comment>
<feature type="region of interest" description="Disordered" evidence="1">
    <location>
        <begin position="106"/>
        <end position="335"/>
    </location>
</feature>
<feature type="compositionally biased region" description="Low complexity" evidence="1">
    <location>
        <begin position="225"/>
        <end position="237"/>
    </location>
</feature>
<keyword evidence="3" id="KW-1185">Reference proteome</keyword>
<evidence type="ECO:0000313" key="2">
    <source>
        <dbReference type="EMBL" id="CAI8045812.1"/>
    </source>
</evidence>
<feature type="region of interest" description="Disordered" evidence="1">
    <location>
        <begin position="60"/>
        <end position="84"/>
    </location>
</feature>
<evidence type="ECO:0000256" key="1">
    <source>
        <dbReference type="SAM" id="MobiDB-lite"/>
    </source>
</evidence>
<feature type="compositionally biased region" description="Low complexity" evidence="1">
    <location>
        <begin position="160"/>
        <end position="178"/>
    </location>
</feature>
<dbReference type="EMBL" id="CASHTH010003506">
    <property type="protein sequence ID" value="CAI8045812.1"/>
    <property type="molecule type" value="Genomic_DNA"/>
</dbReference>
<reference evidence="2" key="1">
    <citation type="submission" date="2023-03" db="EMBL/GenBank/DDBJ databases">
        <authorList>
            <person name="Steffen K."/>
            <person name="Cardenas P."/>
        </authorList>
    </citation>
    <scope>NUCLEOTIDE SEQUENCE</scope>
</reference>
<feature type="region of interest" description="Disordered" evidence="1">
    <location>
        <begin position="1"/>
        <end position="26"/>
    </location>
</feature>
<evidence type="ECO:0000313" key="3">
    <source>
        <dbReference type="Proteomes" id="UP001174909"/>
    </source>
</evidence>
<feature type="compositionally biased region" description="Polar residues" evidence="1">
    <location>
        <begin position="274"/>
        <end position="289"/>
    </location>
</feature>
<feature type="non-terminal residue" evidence="2">
    <location>
        <position position="1"/>
    </location>
</feature>
<feature type="compositionally biased region" description="Basic and acidic residues" evidence="1">
    <location>
        <begin position="106"/>
        <end position="117"/>
    </location>
</feature>
<proteinExistence type="predicted"/>
<feature type="compositionally biased region" description="Low complexity" evidence="1">
    <location>
        <begin position="299"/>
        <end position="309"/>
    </location>
</feature>
<sequence length="335" mass="37000">RESGEEVRRWREEAERARDTQTREKESFDIQVTELCGMLERYRSENQKIVQQKELQIQSLQSSLASSRERKEEIEGEMRGREEEARILREEVSRLQADLSQRDVDLRLRESQVREKDDEMAELLKAVDTLRRKQSASSSIPQSTTHTPRPSPSTLPPHTPLISTMSGTAPPMSAPARHPASRPPVKKTHHCGEDEDDEEEGGVATYSHTDCEDILFRKPRLLVARSSHSSFRPPKSSGTPGSAGIPRPQKSGGTPTTGPPRSAGTPLEGGRDYCSSSVGEVSSTAPSGTRSDRKRHTPSSSGSSRVVQGSGRGRKERRGEKGRGGRKPAAGTAWF</sequence>
<feature type="non-terminal residue" evidence="2">
    <location>
        <position position="335"/>
    </location>
</feature>